<keyword evidence="2 9" id="KW-0963">Cytoplasm</keyword>
<evidence type="ECO:0000256" key="3">
    <source>
        <dbReference type="ARBA" id="ARBA00022555"/>
    </source>
</evidence>
<comment type="catalytic activity">
    <reaction evidence="9">
        <text>[ThiI sulfur-carrier protein]-S-sulfanyl-L-cysteine + a uridine in tRNA + 2 reduced [2Fe-2S]-[ferredoxin] + ATP + H(+) = [ThiI sulfur-carrier protein]-L-cysteine + a 4-thiouridine in tRNA + 2 oxidized [2Fe-2S]-[ferredoxin] + AMP + diphosphate</text>
        <dbReference type="Rhea" id="RHEA:24176"/>
        <dbReference type="Rhea" id="RHEA-COMP:10000"/>
        <dbReference type="Rhea" id="RHEA-COMP:10001"/>
        <dbReference type="Rhea" id="RHEA-COMP:13337"/>
        <dbReference type="Rhea" id="RHEA-COMP:13338"/>
        <dbReference type="Rhea" id="RHEA-COMP:13339"/>
        <dbReference type="Rhea" id="RHEA-COMP:13340"/>
        <dbReference type="ChEBI" id="CHEBI:15378"/>
        <dbReference type="ChEBI" id="CHEBI:29950"/>
        <dbReference type="ChEBI" id="CHEBI:30616"/>
        <dbReference type="ChEBI" id="CHEBI:33019"/>
        <dbReference type="ChEBI" id="CHEBI:33737"/>
        <dbReference type="ChEBI" id="CHEBI:33738"/>
        <dbReference type="ChEBI" id="CHEBI:61963"/>
        <dbReference type="ChEBI" id="CHEBI:65315"/>
        <dbReference type="ChEBI" id="CHEBI:136798"/>
        <dbReference type="ChEBI" id="CHEBI:456215"/>
        <dbReference type="EC" id="2.8.1.4"/>
    </reaction>
</comment>
<dbReference type="EMBL" id="QYUR01000002">
    <property type="protein sequence ID" value="RJG13079.1"/>
    <property type="molecule type" value="Genomic_DNA"/>
</dbReference>
<evidence type="ECO:0000256" key="4">
    <source>
        <dbReference type="ARBA" id="ARBA00022679"/>
    </source>
</evidence>
<dbReference type="Pfam" id="PF02926">
    <property type="entry name" value="THUMP"/>
    <property type="match status" value="1"/>
</dbReference>
<dbReference type="NCBIfam" id="TIGR00342">
    <property type="entry name" value="tRNA uracil 4-sulfurtransferase ThiI"/>
    <property type="match status" value="1"/>
</dbReference>
<comment type="catalytic activity">
    <reaction evidence="9">
        <text>[ThiS sulfur-carrier protein]-C-terminal Gly-Gly-AMP + S-sulfanyl-L-cysteinyl-[cysteine desulfurase] + AH2 = [ThiS sulfur-carrier protein]-C-terminal-Gly-aminoethanethioate + L-cysteinyl-[cysteine desulfurase] + A + AMP + 2 H(+)</text>
        <dbReference type="Rhea" id="RHEA:43340"/>
        <dbReference type="Rhea" id="RHEA-COMP:12157"/>
        <dbReference type="Rhea" id="RHEA-COMP:12158"/>
        <dbReference type="Rhea" id="RHEA-COMP:12910"/>
        <dbReference type="Rhea" id="RHEA-COMP:19908"/>
        <dbReference type="ChEBI" id="CHEBI:13193"/>
        <dbReference type="ChEBI" id="CHEBI:15378"/>
        <dbReference type="ChEBI" id="CHEBI:17499"/>
        <dbReference type="ChEBI" id="CHEBI:29950"/>
        <dbReference type="ChEBI" id="CHEBI:61963"/>
        <dbReference type="ChEBI" id="CHEBI:90618"/>
        <dbReference type="ChEBI" id="CHEBI:232372"/>
        <dbReference type="ChEBI" id="CHEBI:456215"/>
    </reaction>
</comment>
<dbReference type="PANTHER" id="PTHR43209">
    <property type="entry name" value="TRNA SULFURTRANSFERASE"/>
    <property type="match status" value="1"/>
</dbReference>
<comment type="similarity">
    <text evidence="9">Belongs to the ThiI family.</text>
</comment>
<dbReference type="PROSITE" id="PS51165">
    <property type="entry name" value="THUMP"/>
    <property type="match status" value="1"/>
</dbReference>
<dbReference type="SUPFAM" id="SSF52402">
    <property type="entry name" value="Adenine nucleotide alpha hydrolases-like"/>
    <property type="match status" value="1"/>
</dbReference>
<dbReference type="InterPro" id="IPR014729">
    <property type="entry name" value="Rossmann-like_a/b/a_fold"/>
</dbReference>
<comment type="function">
    <text evidence="9">Catalyzes the ATP-dependent transfer of a sulfur to tRNA to produce 4-thiouridine in position 8 of tRNAs, which functions as a near-UV photosensor. Also catalyzes the transfer of sulfur to the sulfur carrier protein ThiS, forming ThiS-thiocarboxylate. This is a step in the synthesis of thiazole, in the thiamine biosynthesis pathway. The sulfur is donated as persulfide by IscS.</text>
</comment>
<feature type="binding site" evidence="9">
    <location>
        <position position="289"/>
    </location>
    <ligand>
        <name>ATP</name>
        <dbReference type="ChEBI" id="CHEBI:30616"/>
    </ligand>
</feature>
<dbReference type="Pfam" id="PF02568">
    <property type="entry name" value="ThiI"/>
    <property type="match status" value="1"/>
</dbReference>
<keyword evidence="4 9" id="KW-0808">Transferase</keyword>
<dbReference type="GO" id="GO:0009228">
    <property type="term" value="P:thiamine biosynthetic process"/>
    <property type="evidence" value="ECO:0007669"/>
    <property type="project" value="UniProtKB-KW"/>
</dbReference>
<dbReference type="UniPathway" id="UPA00060"/>
<dbReference type="InterPro" id="IPR004114">
    <property type="entry name" value="THUMP_dom"/>
</dbReference>
<dbReference type="SUPFAM" id="SSF52821">
    <property type="entry name" value="Rhodanese/Cell cycle control phosphatase"/>
    <property type="match status" value="1"/>
</dbReference>
<keyword evidence="5 9" id="KW-0547">Nucleotide-binding</keyword>
<dbReference type="Gene3D" id="3.30.2130.30">
    <property type="match status" value="1"/>
</dbReference>
<evidence type="ECO:0000256" key="5">
    <source>
        <dbReference type="ARBA" id="ARBA00022741"/>
    </source>
</evidence>
<protein>
    <recommendedName>
        <fullName evidence="9">Probable tRNA sulfurtransferase</fullName>
        <ecNumber evidence="9">2.8.1.4</ecNumber>
    </recommendedName>
    <alternativeName>
        <fullName evidence="9">Sulfur carrier protein ThiS sulfurtransferase</fullName>
    </alternativeName>
    <alternativeName>
        <fullName evidence="9">Thiamine biosynthesis protein ThiI</fullName>
    </alternativeName>
    <alternativeName>
        <fullName evidence="9">tRNA 4-thiouridine synthase</fullName>
    </alternativeName>
</protein>
<dbReference type="NCBIfam" id="TIGR04271">
    <property type="entry name" value="ThiI_C_thiazole"/>
    <property type="match status" value="1"/>
</dbReference>
<dbReference type="RefSeq" id="WP_119953401.1">
    <property type="nucleotide sequence ID" value="NZ_QYUR01000002.1"/>
</dbReference>
<evidence type="ECO:0000256" key="1">
    <source>
        <dbReference type="ARBA" id="ARBA00004496"/>
    </source>
</evidence>
<reference evidence="11 12" key="1">
    <citation type="submission" date="2018-09" db="EMBL/GenBank/DDBJ databases">
        <authorList>
            <person name="Zhu H."/>
        </authorList>
    </citation>
    <scope>NUCLEOTIDE SEQUENCE [LARGE SCALE GENOMIC DNA]</scope>
    <source>
        <strain evidence="11 12">K1S02-6</strain>
    </source>
</reference>
<comment type="caution">
    <text evidence="11">The sequence shown here is derived from an EMBL/GenBank/DDBJ whole genome shotgun (WGS) entry which is preliminary data.</text>
</comment>
<dbReference type="EC" id="2.8.1.4" evidence="9"/>
<keyword evidence="6 9" id="KW-0067">ATP-binding</keyword>
<dbReference type="AlphaFoldDB" id="A0A418XKR6"/>
<dbReference type="GO" id="GO:0005524">
    <property type="term" value="F:ATP binding"/>
    <property type="evidence" value="ECO:0007669"/>
    <property type="project" value="UniProtKB-UniRule"/>
</dbReference>
<dbReference type="GO" id="GO:0000049">
    <property type="term" value="F:tRNA binding"/>
    <property type="evidence" value="ECO:0007669"/>
    <property type="project" value="UniProtKB-UniRule"/>
</dbReference>
<gene>
    <name evidence="9 11" type="primary">thiI</name>
    <name evidence="11" type="ORF">D3879_07355</name>
</gene>
<keyword evidence="12" id="KW-1185">Reference proteome</keyword>
<dbReference type="InterPro" id="IPR050102">
    <property type="entry name" value="tRNA_sulfurtransferase_ThiI"/>
</dbReference>
<evidence type="ECO:0000256" key="9">
    <source>
        <dbReference type="HAMAP-Rule" id="MF_00021"/>
    </source>
</evidence>
<name>A0A418XKR6_9PSED</name>
<evidence type="ECO:0000256" key="2">
    <source>
        <dbReference type="ARBA" id="ARBA00022490"/>
    </source>
</evidence>
<dbReference type="GO" id="GO:0140741">
    <property type="term" value="F:tRNA-uracil-4 sulfurtransferase activity"/>
    <property type="evidence" value="ECO:0007669"/>
    <property type="project" value="UniProtKB-EC"/>
</dbReference>
<dbReference type="InterPro" id="IPR020536">
    <property type="entry name" value="ThiI_AANH"/>
</dbReference>
<sequence>MKLIVKVFPEITIKSRPVRKRFIRQLAKNIRMVLRDLDPDLVVDGVWDNLDVETKITEPKVLREMIERLTRTPGIGQFLEVNEYPLADFDDMVQKCKAHYADLLPGKVFAVRCKRAGKHSFSSMDVERYVGSQLRQQCGAAGISLKEPEVVVRMEIRDQRLFVIHHQHECIGGYPLGAIEHALVLMSGGFDSTVAAYQMMRRGLVSHFCFFNLGGRAHELGVMEVAHYLWDKYGRSQRVLFVSVPFEEVLGEILGKVDNSHMGVVLKRMMLRAASNIADRLDIDALVTGEAISQVSSQTLPNLAVIDRATDKLVIRPLIASHKQDIIDMATQIGTAEFAKHMPEYCGVISVNPTTRAKPERVVYEEAQFDMAVLERALERARLVPIDRVIDELGEDIQVEEVSEALPGQIVLDIRHPDAQEDLPLELNGIEVQPLPFFALNSRFKELDVTRQYLLYCDKGVMSRLHAHHLLSEGHANVRVYRPA</sequence>
<dbReference type="InterPro" id="IPR049961">
    <property type="entry name" value="ThiI_N"/>
</dbReference>
<organism evidence="11 12">
    <name type="scientific">Pseudomonas cavernicola</name>
    <dbReference type="NCBI Taxonomy" id="2320866"/>
    <lineage>
        <taxon>Bacteria</taxon>
        <taxon>Pseudomonadati</taxon>
        <taxon>Pseudomonadota</taxon>
        <taxon>Gammaproteobacteria</taxon>
        <taxon>Pseudomonadales</taxon>
        <taxon>Pseudomonadaceae</taxon>
        <taxon>Pseudomonas</taxon>
    </lineage>
</organism>
<comment type="caution">
    <text evidence="9">Lacks conserved residue(s) required for the propagation of feature annotation.</text>
</comment>
<evidence type="ECO:0000313" key="11">
    <source>
        <dbReference type="EMBL" id="RJG13079.1"/>
    </source>
</evidence>
<dbReference type="SMART" id="SM00981">
    <property type="entry name" value="THUMP"/>
    <property type="match status" value="1"/>
</dbReference>
<accession>A0A418XKR6</accession>
<dbReference type="InterPro" id="IPR054173">
    <property type="entry name" value="ThiI_fer"/>
</dbReference>
<dbReference type="InterPro" id="IPR049962">
    <property type="entry name" value="THUMP_ThiI"/>
</dbReference>
<feature type="binding site" evidence="9">
    <location>
        <begin position="185"/>
        <end position="186"/>
    </location>
    <ligand>
        <name>ATP</name>
        <dbReference type="ChEBI" id="CHEBI:30616"/>
    </ligand>
</feature>
<comment type="subcellular location">
    <subcellularLocation>
        <location evidence="1 9">Cytoplasm</location>
    </subcellularLocation>
</comment>
<evidence type="ECO:0000256" key="6">
    <source>
        <dbReference type="ARBA" id="ARBA00022840"/>
    </source>
</evidence>
<evidence type="ECO:0000259" key="10">
    <source>
        <dbReference type="PROSITE" id="PS51165"/>
    </source>
</evidence>
<dbReference type="InterPro" id="IPR026340">
    <property type="entry name" value="THII_Thiazole_biosynth_dom"/>
</dbReference>
<evidence type="ECO:0000256" key="8">
    <source>
        <dbReference type="ARBA" id="ARBA00022977"/>
    </source>
</evidence>
<dbReference type="GO" id="GO:0052837">
    <property type="term" value="P:thiazole biosynthetic process"/>
    <property type="evidence" value="ECO:0007669"/>
    <property type="project" value="InterPro"/>
</dbReference>
<dbReference type="Proteomes" id="UP000284021">
    <property type="component" value="Unassembled WGS sequence"/>
</dbReference>
<feature type="binding site" evidence="9">
    <location>
        <position position="267"/>
    </location>
    <ligand>
        <name>ATP</name>
        <dbReference type="ChEBI" id="CHEBI:30616"/>
    </ligand>
</feature>
<dbReference type="GO" id="GO:0009229">
    <property type="term" value="P:thiamine diphosphate biosynthetic process"/>
    <property type="evidence" value="ECO:0007669"/>
    <property type="project" value="UniProtKB-UniRule"/>
</dbReference>
<dbReference type="GO" id="GO:0005829">
    <property type="term" value="C:cytosol"/>
    <property type="evidence" value="ECO:0007669"/>
    <property type="project" value="TreeGrafter"/>
</dbReference>
<dbReference type="PANTHER" id="PTHR43209:SF1">
    <property type="entry name" value="TRNA SULFURTRANSFERASE"/>
    <property type="match status" value="1"/>
</dbReference>
<feature type="binding site" evidence="9">
    <location>
        <position position="298"/>
    </location>
    <ligand>
        <name>ATP</name>
        <dbReference type="ChEBI" id="CHEBI:30616"/>
    </ligand>
</feature>
<feature type="domain" description="THUMP" evidence="10">
    <location>
        <begin position="63"/>
        <end position="167"/>
    </location>
</feature>
<keyword evidence="7 9" id="KW-0694">RNA-binding</keyword>
<dbReference type="GO" id="GO:0004810">
    <property type="term" value="F:CCA tRNA nucleotidyltransferase activity"/>
    <property type="evidence" value="ECO:0007669"/>
    <property type="project" value="InterPro"/>
</dbReference>
<comment type="pathway">
    <text evidence="9">Cofactor biosynthesis; thiamine diphosphate biosynthesis.</text>
</comment>
<dbReference type="Gene3D" id="3.40.50.620">
    <property type="entry name" value="HUPs"/>
    <property type="match status" value="1"/>
</dbReference>
<dbReference type="OrthoDB" id="9773948at2"/>
<dbReference type="Pfam" id="PF22025">
    <property type="entry name" value="ThiI_fer"/>
    <property type="match status" value="1"/>
</dbReference>
<evidence type="ECO:0000256" key="7">
    <source>
        <dbReference type="ARBA" id="ARBA00022884"/>
    </source>
</evidence>
<dbReference type="InterPro" id="IPR036873">
    <property type="entry name" value="Rhodanese-like_dom_sf"/>
</dbReference>
<keyword evidence="3 9" id="KW-0820">tRNA-binding</keyword>
<dbReference type="Gene3D" id="3.40.250.10">
    <property type="entry name" value="Rhodanese-like domain"/>
    <property type="match status" value="1"/>
</dbReference>
<dbReference type="HAMAP" id="MF_00021">
    <property type="entry name" value="ThiI"/>
    <property type="match status" value="1"/>
</dbReference>
<dbReference type="SUPFAM" id="SSF143437">
    <property type="entry name" value="THUMP domain-like"/>
    <property type="match status" value="1"/>
</dbReference>
<evidence type="ECO:0000313" key="12">
    <source>
        <dbReference type="Proteomes" id="UP000284021"/>
    </source>
</evidence>
<dbReference type="GO" id="GO:0002937">
    <property type="term" value="P:tRNA 4-thiouridine biosynthesis"/>
    <property type="evidence" value="ECO:0007669"/>
    <property type="project" value="TreeGrafter"/>
</dbReference>
<dbReference type="CDD" id="cd11716">
    <property type="entry name" value="THUMP_ThiI"/>
    <property type="match status" value="1"/>
</dbReference>
<proteinExistence type="inferred from homology"/>
<dbReference type="CDD" id="cd01712">
    <property type="entry name" value="PPase_ThiI"/>
    <property type="match status" value="1"/>
</dbReference>
<keyword evidence="8 9" id="KW-0784">Thiamine biosynthesis</keyword>
<dbReference type="InterPro" id="IPR003720">
    <property type="entry name" value="tRNA_STrfase"/>
</dbReference>